<feature type="domain" description="Glucose/Sorbosone dehydrogenase" evidence="1">
    <location>
        <begin position="29"/>
        <end position="356"/>
    </location>
</feature>
<dbReference type="InterPro" id="IPR011042">
    <property type="entry name" value="6-blade_b-propeller_TolB-like"/>
</dbReference>
<dbReference type="Gene3D" id="2.120.10.30">
    <property type="entry name" value="TolB, C-terminal domain"/>
    <property type="match status" value="1"/>
</dbReference>
<dbReference type="InterPro" id="IPR011041">
    <property type="entry name" value="Quinoprot_gluc/sorb_DH_b-prop"/>
</dbReference>
<dbReference type="PANTHER" id="PTHR19328:SF75">
    <property type="entry name" value="ALDOSE SUGAR DEHYDROGENASE YLII"/>
    <property type="match status" value="1"/>
</dbReference>
<dbReference type="InterPro" id="IPR012938">
    <property type="entry name" value="Glc/Sorbosone_DH"/>
</dbReference>
<accession>A0A937HW58</accession>
<dbReference type="Proteomes" id="UP000744438">
    <property type="component" value="Unassembled WGS sequence"/>
</dbReference>
<evidence type="ECO:0000313" key="2">
    <source>
        <dbReference type="EMBL" id="MBL6811675.1"/>
    </source>
</evidence>
<proteinExistence type="predicted"/>
<dbReference type="SUPFAM" id="SSF50952">
    <property type="entry name" value="Soluble quinoprotein glucose dehydrogenase"/>
    <property type="match status" value="1"/>
</dbReference>
<dbReference type="AlphaFoldDB" id="A0A937HW58"/>
<organism evidence="2 3">
    <name type="scientific">SAR86 cluster bacterium</name>
    <dbReference type="NCBI Taxonomy" id="2030880"/>
    <lineage>
        <taxon>Bacteria</taxon>
        <taxon>Pseudomonadati</taxon>
        <taxon>Pseudomonadota</taxon>
        <taxon>Gammaproteobacteria</taxon>
        <taxon>SAR86 cluster</taxon>
    </lineage>
</organism>
<dbReference type="PANTHER" id="PTHR19328">
    <property type="entry name" value="HEDGEHOG-INTERACTING PROTEIN"/>
    <property type="match status" value="1"/>
</dbReference>
<reference evidence="2" key="1">
    <citation type="submission" date="2020-10" db="EMBL/GenBank/DDBJ databases">
        <title>Microbiome of the Black Sea water column analyzed by genome centric metagenomics.</title>
        <authorList>
            <person name="Cabello-Yeves P.J."/>
            <person name="Callieri C."/>
            <person name="Picazo A."/>
            <person name="Mehrshad M."/>
            <person name="Haro-Moreno J.M."/>
            <person name="Roda-Garcia J."/>
            <person name="Dzembekova N."/>
            <person name="Slabakova V."/>
            <person name="Slabakova N."/>
            <person name="Moncheva S."/>
            <person name="Rodriguez-Valera F."/>
        </authorList>
    </citation>
    <scope>NUCLEOTIDE SEQUENCE</scope>
    <source>
        <strain evidence="2">BS307-5m-G49</strain>
    </source>
</reference>
<dbReference type="Pfam" id="PF07995">
    <property type="entry name" value="GSDH"/>
    <property type="match status" value="1"/>
</dbReference>
<evidence type="ECO:0000313" key="3">
    <source>
        <dbReference type="Proteomes" id="UP000744438"/>
    </source>
</evidence>
<name>A0A937HW58_9GAMM</name>
<evidence type="ECO:0000259" key="1">
    <source>
        <dbReference type="Pfam" id="PF07995"/>
    </source>
</evidence>
<gene>
    <name evidence="2" type="ORF">ISQ63_02190</name>
</gene>
<sequence length="360" mass="40140">MRAKYLLFVLCFSTSLFSDYKFETVLSGLDDAWSLDFLSEDKIIYTEMPGRLKIANLIDGSITQIKNVPKVQYSSQGGLSEVVLDPSFASNNIIYLSYSARNSDGKSTLYLMSAVLNKDSLEKKKVIFEAKAPRRVPVHLGAKIAFLNDGTILLASGDGFDHREKAQTLDNHFGKIIRINKDGTIPSDNPFVNVENALPDIYSYGHRNQQGLIVTKTGEIYEHEHGPRGGDEMNLIEPSLNYGWPAITYGIDYSGAVISPFTEKEGMEQPLLHWTPSIAPSDMIFYEGDKYPELKNSFLVTALVSKDVKKVTFSQTGKDNQESLFSNLNSRLRNIQASPNGFIYLLTDGPRGKLIKVLSE</sequence>
<protein>
    <submittedName>
        <fullName evidence="2">PQQ-dependent sugar dehydrogenase</fullName>
    </submittedName>
</protein>
<comment type="caution">
    <text evidence="2">The sequence shown here is derived from an EMBL/GenBank/DDBJ whole genome shotgun (WGS) entry which is preliminary data.</text>
</comment>
<dbReference type="EMBL" id="JADHQC010000008">
    <property type="protein sequence ID" value="MBL6811675.1"/>
    <property type="molecule type" value="Genomic_DNA"/>
</dbReference>